<name>A0A4P7PMT2_9PSED</name>
<proteinExistence type="predicted"/>
<accession>A0A4P7PMT2</accession>
<dbReference type="EMBL" id="CP035088">
    <property type="protein sequence ID" value="QBZ92247.1"/>
    <property type="molecule type" value="Genomic_DNA"/>
</dbReference>
<reference evidence="1 2" key="1">
    <citation type="journal article" date="2019" name="Front. Microbiol.">
        <title>In silico and Genetic Analyses of Cyclic Lipopeptide Synthetic Gene Clusters in Pseudomonas sp. 11K1.</title>
        <authorList>
            <person name="Zhao H."/>
            <person name="Liu Y.P."/>
            <person name="Zhang L.Q."/>
        </authorList>
    </citation>
    <scope>NUCLEOTIDE SEQUENCE [LARGE SCALE GENOMIC DNA]</scope>
    <source>
        <strain evidence="1 2">11K1</strain>
    </source>
</reference>
<dbReference type="KEGG" id="pvk:EPZ47_27345"/>
<gene>
    <name evidence="1" type="ORF">EPZ47_27345</name>
</gene>
<organism evidence="1 2">
    <name type="scientific">Pseudomonas viciae</name>
    <dbReference type="NCBI Taxonomy" id="2505979"/>
    <lineage>
        <taxon>Bacteria</taxon>
        <taxon>Pseudomonadati</taxon>
        <taxon>Pseudomonadota</taxon>
        <taxon>Gammaproteobacteria</taxon>
        <taxon>Pseudomonadales</taxon>
        <taxon>Pseudomonadaceae</taxon>
        <taxon>Pseudomonas</taxon>
    </lineage>
</organism>
<evidence type="ECO:0000313" key="2">
    <source>
        <dbReference type="Proteomes" id="UP000296468"/>
    </source>
</evidence>
<dbReference type="AlphaFoldDB" id="A0A4P7PMT2"/>
<sequence>MGLRIYTSPLWEQSLLAIQAPRFQWDRVTFIASKLCSHRMATDTSCTNIKIYLEQSVGFLRTSHASS</sequence>
<dbReference type="Proteomes" id="UP000296468">
    <property type="component" value="Chromosome"/>
</dbReference>
<evidence type="ECO:0000313" key="1">
    <source>
        <dbReference type="EMBL" id="QBZ92247.1"/>
    </source>
</evidence>
<protein>
    <submittedName>
        <fullName evidence="1">Uncharacterized protein</fullName>
    </submittedName>
</protein>